<evidence type="ECO:0000256" key="4">
    <source>
        <dbReference type="ARBA" id="ARBA00022692"/>
    </source>
</evidence>
<organism evidence="9 10">
    <name type="scientific">Mangrovicoccus algicola</name>
    <dbReference type="NCBI Taxonomy" id="2771008"/>
    <lineage>
        <taxon>Bacteria</taxon>
        <taxon>Pseudomonadati</taxon>
        <taxon>Pseudomonadota</taxon>
        <taxon>Alphaproteobacteria</taxon>
        <taxon>Rhodobacterales</taxon>
        <taxon>Paracoccaceae</taxon>
        <taxon>Mangrovicoccus</taxon>
    </lineage>
</organism>
<dbReference type="InterPro" id="IPR035906">
    <property type="entry name" value="MetI-like_sf"/>
</dbReference>
<dbReference type="FunFam" id="1.10.3720.10:FF:000001">
    <property type="entry name" value="Glycine betaine ABC transporter, permease"/>
    <property type="match status" value="1"/>
</dbReference>
<keyword evidence="4 7" id="KW-0812">Transmembrane</keyword>
<feature type="transmembrane region" description="Helical" evidence="7">
    <location>
        <begin position="258"/>
        <end position="276"/>
    </location>
</feature>
<evidence type="ECO:0000256" key="6">
    <source>
        <dbReference type="ARBA" id="ARBA00023136"/>
    </source>
</evidence>
<evidence type="ECO:0000256" key="7">
    <source>
        <dbReference type="RuleBase" id="RU363032"/>
    </source>
</evidence>
<comment type="subcellular location">
    <subcellularLocation>
        <location evidence="1 7">Cell membrane</location>
        <topology evidence="1 7">Multi-pass membrane protein</topology>
    </subcellularLocation>
</comment>
<comment type="caution">
    <text evidence="9">The sequence shown here is derived from an EMBL/GenBank/DDBJ whole genome shotgun (WGS) entry which is preliminary data.</text>
</comment>
<dbReference type="GO" id="GO:0015871">
    <property type="term" value="P:choline transport"/>
    <property type="evidence" value="ECO:0007669"/>
    <property type="project" value="TreeGrafter"/>
</dbReference>
<feature type="transmembrane region" description="Helical" evidence="7">
    <location>
        <begin position="81"/>
        <end position="98"/>
    </location>
</feature>
<dbReference type="Proteomes" id="UP000609121">
    <property type="component" value="Unassembled WGS sequence"/>
</dbReference>
<evidence type="ECO:0000313" key="9">
    <source>
        <dbReference type="EMBL" id="MBE3639477.1"/>
    </source>
</evidence>
<dbReference type="InterPro" id="IPR000515">
    <property type="entry name" value="MetI-like"/>
</dbReference>
<dbReference type="PANTHER" id="PTHR47737">
    <property type="entry name" value="GLYCINE BETAINE/PROLINE BETAINE TRANSPORT SYSTEM PERMEASE PROTEIN PROW"/>
    <property type="match status" value="1"/>
</dbReference>
<dbReference type="AlphaFoldDB" id="A0A8J7CYE5"/>
<dbReference type="GO" id="GO:0005275">
    <property type="term" value="F:amine transmembrane transporter activity"/>
    <property type="evidence" value="ECO:0007669"/>
    <property type="project" value="TreeGrafter"/>
</dbReference>
<dbReference type="PROSITE" id="PS50928">
    <property type="entry name" value="ABC_TM1"/>
    <property type="match status" value="1"/>
</dbReference>
<feature type="transmembrane region" description="Helical" evidence="7">
    <location>
        <begin position="148"/>
        <end position="175"/>
    </location>
</feature>
<evidence type="ECO:0000256" key="2">
    <source>
        <dbReference type="ARBA" id="ARBA00022448"/>
    </source>
</evidence>
<proteinExistence type="inferred from homology"/>
<comment type="similarity">
    <text evidence="7">Belongs to the binding-protein-dependent transport system permease family.</text>
</comment>
<keyword evidence="10" id="KW-1185">Reference proteome</keyword>
<dbReference type="Gene3D" id="1.10.3720.10">
    <property type="entry name" value="MetI-like"/>
    <property type="match status" value="1"/>
</dbReference>
<accession>A0A8J7CYE5</accession>
<gene>
    <name evidence="9" type="ORF">ICN82_14845</name>
</gene>
<evidence type="ECO:0000313" key="10">
    <source>
        <dbReference type="Proteomes" id="UP000609121"/>
    </source>
</evidence>
<dbReference type="GO" id="GO:0015226">
    <property type="term" value="F:carnitine transmembrane transporter activity"/>
    <property type="evidence" value="ECO:0007669"/>
    <property type="project" value="TreeGrafter"/>
</dbReference>
<evidence type="ECO:0000256" key="1">
    <source>
        <dbReference type="ARBA" id="ARBA00004651"/>
    </source>
</evidence>
<dbReference type="SUPFAM" id="SSF161098">
    <property type="entry name" value="MetI-like"/>
    <property type="match status" value="1"/>
</dbReference>
<dbReference type="Pfam" id="PF00528">
    <property type="entry name" value="BPD_transp_1"/>
    <property type="match status" value="1"/>
</dbReference>
<dbReference type="EMBL" id="JACVXA010000047">
    <property type="protein sequence ID" value="MBE3639477.1"/>
    <property type="molecule type" value="Genomic_DNA"/>
</dbReference>
<dbReference type="GO" id="GO:0043190">
    <property type="term" value="C:ATP-binding cassette (ABC) transporter complex"/>
    <property type="evidence" value="ECO:0007669"/>
    <property type="project" value="TreeGrafter"/>
</dbReference>
<evidence type="ECO:0000256" key="5">
    <source>
        <dbReference type="ARBA" id="ARBA00022989"/>
    </source>
</evidence>
<dbReference type="CDD" id="cd06261">
    <property type="entry name" value="TM_PBP2"/>
    <property type="match status" value="1"/>
</dbReference>
<dbReference type="GO" id="GO:0031460">
    <property type="term" value="P:glycine betaine transport"/>
    <property type="evidence" value="ECO:0007669"/>
    <property type="project" value="TreeGrafter"/>
</dbReference>
<keyword evidence="5 7" id="KW-1133">Transmembrane helix</keyword>
<sequence>MLDFLTEFPSLGRRDLSALRQGIDESFRTFSRAYGEQLEAFFNPLLKFLVWFQDLLTDAPWPLVILVIALLTWLGARSWKITTGTVLAFLAIGILDMWEDTMATLAMISVATVLCIAIGIPLGILMARWDRAQSVITPILDVMQTIPSFVYLIPVVMLLGIGKVPGLLAVCIYALPPIVRLTNLGIRLVDREVMEAAEAFGASYRQKLFGVQIPLALPNIFAGVNQTIMMALSMVVIASMIGVQGLGVPVLRAISNQYLALGLMNGLAIVALAIIFDRVSQTYGKRLQSYRETGRE</sequence>
<evidence type="ECO:0000259" key="8">
    <source>
        <dbReference type="PROSITE" id="PS50928"/>
    </source>
</evidence>
<protein>
    <submittedName>
        <fullName evidence="9">Proline/glycine betaine ABC transporter permease</fullName>
    </submittedName>
</protein>
<keyword evidence="2 7" id="KW-0813">Transport</keyword>
<dbReference type="RefSeq" id="WP_193184193.1">
    <property type="nucleotide sequence ID" value="NZ_JACVXA010000047.1"/>
</dbReference>
<reference evidence="9" key="1">
    <citation type="submission" date="2020-09" db="EMBL/GenBank/DDBJ databases">
        <title>A novel bacterium of genus Mangrovicoccus, isolated from South China Sea.</title>
        <authorList>
            <person name="Huang H."/>
            <person name="Mo K."/>
            <person name="Hu Y."/>
        </authorList>
    </citation>
    <scope>NUCLEOTIDE SEQUENCE</scope>
    <source>
        <strain evidence="9">HB182678</strain>
    </source>
</reference>
<feature type="transmembrane region" description="Helical" evidence="7">
    <location>
        <begin position="59"/>
        <end position="76"/>
    </location>
</feature>
<name>A0A8J7CYE5_9RHOB</name>
<dbReference type="PANTHER" id="PTHR47737:SF1">
    <property type="entry name" value="GLYCINE BETAINE_PROLINE BETAINE TRANSPORT SYSTEM PERMEASE PROTEIN PROW"/>
    <property type="match status" value="1"/>
</dbReference>
<keyword evidence="3" id="KW-1003">Cell membrane</keyword>
<evidence type="ECO:0000256" key="3">
    <source>
        <dbReference type="ARBA" id="ARBA00022475"/>
    </source>
</evidence>
<feature type="transmembrane region" description="Helical" evidence="7">
    <location>
        <begin position="104"/>
        <end position="127"/>
    </location>
</feature>
<feature type="domain" description="ABC transmembrane type-1" evidence="8">
    <location>
        <begin position="101"/>
        <end position="280"/>
    </location>
</feature>
<keyword evidence="6 7" id="KW-0472">Membrane</keyword>
<feature type="transmembrane region" description="Helical" evidence="7">
    <location>
        <begin position="228"/>
        <end position="251"/>
    </location>
</feature>